<feature type="compositionally biased region" description="Low complexity" evidence="1">
    <location>
        <begin position="121"/>
        <end position="142"/>
    </location>
</feature>
<dbReference type="AlphaFoldDB" id="A0A1M5LKK8"/>
<feature type="region of interest" description="Disordered" evidence="1">
    <location>
        <begin position="92"/>
        <end position="142"/>
    </location>
</feature>
<accession>A0A1M5LKK8</accession>
<dbReference type="Proteomes" id="UP000186132">
    <property type="component" value="Unassembled WGS sequence"/>
</dbReference>
<evidence type="ECO:0000256" key="1">
    <source>
        <dbReference type="SAM" id="MobiDB-lite"/>
    </source>
</evidence>
<feature type="region of interest" description="Disordered" evidence="1">
    <location>
        <begin position="1"/>
        <end position="25"/>
    </location>
</feature>
<keyword evidence="3" id="KW-1185">Reference proteome</keyword>
<feature type="compositionally biased region" description="Gly residues" evidence="1">
    <location>
        <begin position="98"/>
        <end position="111"/>
    </location>
</feature>
<feature type="compositionally biased region" description="Low complexity" evidence="1">
    <location>
        <begin position="1"/>
        <end position="22"/>
    </location>
</feature>
<evidence type="ECO:0000313" key="3">
    <source>
        <dbReference type="Proteomes" id="UP000186132"/>
    </source>
</evidence>
<dbReference type="RefSeq" id="WP_073390623.1">
    <property type="nucleotide sequence ID" value="NZ_FQVU01000003.1"/>
</dbReference>
<sequence length="192" mass="18626">MTAVSGLSSIASSTLAATTQQSRPKSAIDVAADLFGMSTTDLTSELKSGKSLTDVASEQGVSSDDLVSALVSTMPKDLAASGDPTEIATTIAEQVGLPQGGPGGPGGVGGPGMPPPPPPADASDSSDSATASSGSTTSVLDELSTLLGTDSDTLTGQLTSGTSLADLLGNAGVSMTSLANVLQTGLLLDETA</sequence>
<evidence type="ECO:0000313" key="2">
    <source>
        <dbReference type="EMBL" id="SHG65571.1"/>
    </source>
</evidence>
<dbReference type="EMBL" id="FQVU01000003">
    <property type="protein sequence ID" value="SHG65571.1"/>
    <property type="molecule type" value="Genomic_DNA"/>
</dbReference>
<protein>
    <submittedName>
        <fullName evidence="2">Uncharacterized protein</fullName>
    </submittedName>
</protein>
<organism evidence="2 3">
    <name type="scientific">Jatrophihabitans endophyticus</name>
    <dbReference type="NCBI Taxonomy" id="1206085"/>
    <lineage>
        <taxon>Bacteria</taxon>
        <taxon>Bacillati</taxon>
        <taxon>Actinomycetota</taxon>
        <taxon>Actinomycetes</taxon>
        <taxon>Jatrophihabitantales</taxon>
        <taxon>Jatrophihabitantaceae</taxon>
        <taxon>Jatrophihabitans</taxon>
    </lineage>
</organism>
<gene>
    <name evidence="2" type="ORF">SAMN05443575_2480</name>
</gene>
<proteinExistence type="predicted"/>
<reference evidence="2 3" key="1">
    <citation type="submission" date="2016-11" db="EMBL/GenBank/DDBJ databases">
        <authorList>
            <person name="Jaros S."/>
            <person name="Januszkiewicz K."/>
            <person name="Wedrychowicz H."/>
        </authorList>
    </citation>
    <scope>NUCLEOTIDE SEQUENCE [LARGE SCALE GENOMIC DNA]</scope>
    <source>
        <strain evidence="2 3">DSM 45627</strain>
    </source>
</reference>
<dbReference type="OrthoDB" id="3298358at2"/>
<dbReference type="STRING" id="1206085.SAMN05443575_2480"/>
<name>A0A1M5LKK8_9ACTN</name>